<dbReference type="EMBL" id="JBHIRY010000001">
    <property type="protein sequence ID" value="MFB5759121.1"/>
    <property type="molecule type" value="Genomic_DNA"/>
</dbReference>
<evidence type="ECO:0000313" key="1">
    <source>
        <dbReference type="EMBL" id="MFB5759121.1"/>
    </source>
</evidence>
<comment type="caution">
    <text evidence="1">The sequence shown here is derived from an EMBL/GenBank/DDBJ whole genome shotgun (WGS) entry which is preliminary data.</text>
</comment>
<reference evidence="1 2" key="1">
    <citation type="submission" date="2024-09" db="EMBL/GenBank/DDBJ databases">
        <title>Paenibacillus zeirhizospherea sp. nov., isolated from surface of the maize (Zea mays) roots in a horticulture field, Hungary.</title>
        <authorList>
            <person name="Marton D."/>
            <person name="Farkas M."/>
            <person name="Bedics A."/>
            <person name="Toth E."/>
            <person name="Tancsics A."/>
            <person name="Boka K."/>
            <person name="Marati G."/>
            <person name="Kriszt B."/>
            <person name="Cserhati M."/>
        </authorList>
    </citation>
    <scope>NUCLEOTIDE SEQUENCE [LARGE SCALE GENOMIC DNA]</scope>
    <source>
        <strain evidence="1 2">JCM 18446</strain>
    </source>
</reference>
<gene>
    <name evidence="1" type="ORF">ACE5LO_01810</name>
</gene>
<protein>
    <submittedName>
        <fullName evidence="1">Uncharacterized protein</fullName>
    </submittedName>
</protein>
<proteinExistence type="predicted"/>
<name>A0ABV5BVD7_9BACL</name>
<dbReference type="RefSeq" id="WP_375518373.1">
    <property type="nucleotide sequence ID" value="NZ_JBHIRY010000001.1"/>
</dbReference>
<evidence type="ECO:0000313" key="2">
    <source>
        <dbReference type="Proteomes" id="UP001580430"/>
    </source>
</evidence>
<sequence>MPKMRVNTGTSASPNWTILDAKDADTVDGLHMRVSNNVLQYSSNGSTYTNAGMTDSERNLLNTTTATANNALPKSGGVISGDLAVSNQLKVRYNGASNITMPIGDSDTGLHWAGDGVLEIWSNNIPVARTQDGILKLRGSDGVYRGVNEMNKVAVASDNVRYSDATARSFYKNSPYQGMLFYRFIAPASGEYRINGTVNTKNTLIGAPLYIAITADTGYNYQHDRNANFVSASRYTYLDYTIPVGTVIDPKNSYTFYEYKNTTVVYDSEQSGNRDFSFTVRVSEPGPVYLIVSTDGPWSTGQPITVSNVAVRYDLINV</sequence>
<accession>A0ABV5BVD7</accession>
<dbReference type="Proteomes" id="UP001580430">
    <property type="component" value="Unassembled WGS sequence"/>
</dbReference>
<keyword evidence="2" id="KW-1185">Reference proteome</keyword>
<organism evidence="1 2">
    <name type="scientific">Paenibacillus medicaginis</name>
    <dbReference type="NCBI Taxonomy" id="1470560"/>
    <lineage>
        <taxon>Bacteria</taxon>
        <taxon>Bacillati</taxon>
        <taxon>Bacillota</taxon>
        <taxon>Bacilli</taxon>
        <taxon>Bacillales</taxon>
        <taxon>Paenibacillaceae</taxon>
        <taxon>Paenibacillus</taxon>
    </lineage>
</organism>